<dbReference type="Pfam" id="PF11318">
    <property type="entry name" value="DUF3120"/>
    <property type="match status" value="1"/>
</dbReference>
<proteinExistence type="predicted"/>
<reference evidence="2 3" key="1">
    <citation type="submission" date="2023-01" db="EMBL/GenBank/DDBJ databases">
        <title>Novel diversity within Roseofilum (Cyanobacteria; Desertifilaceae) from marine benthic mats with descriptions of four novel species.</title>
        <authorList>
            <person name="Wang Y."/>
            <person name="Berthold D.E."/>
            <person name="Hu J."/>
            <person name="Lefler F.W."/>
            <person name="Laughinghouse H.D. IV."/>
        </authorList>
    </citation>
    <scope>NUCLEOTIDE SEQUENCE [LARGE SCALE GENOMIC DNA]</scope>
    <source>
        <strain evidence="2 3">BLCC-M143</strain>
    </source>
</reference>
<gene>
    <name evidence="2" type="ORF">PMH09_02610</name>
</gene>
<sequence>MVQPAFPPSSPSSSKPALGFLTLCWQRFRAHQNWQVLAVAGGLVSVPVFFQAPLVRLFPILSLLITFVWIGISLVLLDRPWGRVWGDLLLGFAWSWLAGSIYWGWFRWEPLYHLPIEAIALPIVLIDLALRRQRETNRWGLIGHFFYLGSLLGTAITDAYFYLANLIPYWRQLMQVEPEFVRPVFQAAIAEVYTPWGGFWAGVLLSLLLVTGLFPLRSRQAHWWTFGGAVLCTLIVDGLFWVAALCA</sequence>
<dbReference type="EMBL" id="JAQOSQ010000002">
    <property type="protein sequence ID" value="MDJ1182076.1"/>
    <property type="molecule type" value="Genomic_DNA"/>
</dbReference>
<keyword evidence="3" id="KW-1185">Reference proteome</keyword>
<dbReference type="InterPro" id="IPR021468">
    <property type="entry name" value="DUF3120"/>
</dbReference>
<accession>A0ABT7BUA0</accession>
<protein>
    <submittedName>
        <fullName evidence="2">DUF3120 domain-containing protein</fullName>
    </submittedName>
</protein>
<evidence type="ECO:0000313" key="2">
    <source>
        <dbReference type="EMBL" id="MDJ1182076.1"/>
    </source>
</evidence>
<comment type="caution">
    <text evidence="2">The sequence shown here is derived from an EMBL/GenBank/DDBJ whole genome shotgun (WGS) entry which is preliminary data.</text>
</comment>
<feature type="transmembrane region" description="Helical" evidence="1">
    <location>
        <begin position="223"/>
        <end position="244"/>
    </location>
</feature>
<organism evidence="2 3">
    <name type="scientific">Roseofilum casamattae BLCC-M143</name>
    <dbReference type="NCBI Taxonomy" id="3022442"/>
    <lineage>
        <taxon>Bacteria</taxon>
        <taxon>Bacillati</taxon>
        <taxon>Cyanobacteriota</taxon>
        <taxon>Cyanophyceae</taxon>
        <taxon>Desertifilales</taxon>
        <taxon>Desertifilaceae</taxon>
        <taxon>Roseofilum</taxon>
        <taxon>Roseofilum casamattae</taxon>
    </lineage>
</organism>
<feature type="transmembrane region" description="Helical" evidence="1">
    <location>
        <begin position="58"/>
        <end position="77"/>
    </location>
</feature>
<keyword evidence="1" id="KW-1133">Transmembrane helix</keyword>
<dbReference type="RefSeq" id="WP_283756728.1">
    <property type="nucleotide sequence ID" value="NZ_JAQOSQ010000002.1"/>
</dbReference>
<keyword evidence="1" id="KW-0812">Transmembrane</keyword>
<keyword evidence="1" id="KW-0472">Membrane</keyword>
<dbReference type="Proteomes" id="UP001232992">
    <property type="component" value="Unassembled WGS sequence"/>
</dbReference>
<feature type="transmembrane region" description="Helical" evidence="1">
    <location>
        <begin position="111"/>
        <end position="130"/>
    </location>
</feature>
<evidence type="ECO:0000313" key="3">
    <source>
        <dbReference type="Proteomes" id="UP001232992"/>
    </source>
</evidence>
<evidence type="ECO:0000256" key="1">
    <source>
        <dbReference type="SAM" id="Phobius"/>
    </source>
</evidence>
<name>A0ABT7BUA0_9CYAN</name>
<feature type="transmembrane region" description="Helical" evidence="1">
    <location>
        <begin position="142"/>
        <end position="163"/>
    </location>
</feature>
<feature type="transmembrane region" description="Helical" evidence="1">
    <location>
        <begin position="84"/>
        <end position="105"/>
    </location>
</feature>
<feature type="transmembrane region" description="Helical" evidence="1">
    <location>
        <begin position="198"/>
        <end position="216"/>
    </location>
</feature>